<keyword evidence="4" id="KW-1185">Reference proteome</keyword>
<accession>A0AAV3SJF7</accession>
<dbReference type="EMBL" id="BAAADN010000041">
    <property type="protein sequence ID" value="GAA0468126.1"/>
    <property type="molecule type" value="Genomic_DNA"/>
</dbReference>
<proteinExistence type="predicted"/>
<dbReference type="GeneID" id="71761415"/>
<dbReference type="KEGG" id="hdo:MUK72_06165"/>
<dbReference type="Proteomes" id="UP000830542">
    <property type="component" value="Chromosome"/>
</dbReference>
<feature type="transmembrane region" description="Helical" evidence="1">
    <location>
        <begin position="112"/>
        <end position="129"/>
    </location>
</feature>
<gene>
    <name evidence="2" type="ORF">GCM10008985_26440</name>
    <name evidence="3" type="ORF">MUK72_06165</name>
</gene>
<protein>
    <submittedName>
        <fullName evidence="2">Uncharacterized protein</fullName>
    </submittedName>
</protein>
<evidence type="ECO:0000256" key="1">
    <source>
        <dbReference type="SAM" id="Phobius"/>
    </source>
</evidence>
<keyword evidence="1" id="KW-1133">Transmembrane helix</keyword>
<sequence>MADTETSELDALFGVLVAYRLLIYFGGLLVIGSPLLFGALGIELAGTVRVVLVVVTLAVMILTYIGERRVGFEGAQAAPAGETYSLRMRLALSLAVAGIAIGVYVALEVNTVAGLLFIAGAYFFGYLGYRGGLGEEA</sequence>
<reference evidence="2" key="3">
    <citation type="submission" date="2023-12" db="EMBL/GenBank/DDBJ databases">
        <authorList>
            <person name="Sun Q."/>
            <person name="Inoue M."/>
        </authorList>
    </citation>
    <scope>NUCLEOTIDE SEQUENCE</scope>
    <source>
        <strain evidence="2">JCM 12289</strain>
    </source>
</reference>
<evidence type="ECO:0000313" key="3">
    <source>
        <dbReference type="EMBL" id="UOO96287.1"/>
    </source>
</evidence>
<evidence type="ECO:0000313" key="2">
    <source>
        <dbReference type="EMBL" id="GAA0468126.1"/>
    </source>
</evidence>
<dbReference type="RefSeq" id="WP_244704862.1">
    <property type="nucleotide sequence ID" value="NZ_BAAADN010000041.1"/>
</dbReference>
<dbReference type="EMBL" id="CP095005">
    <property type="protein sequence ID" value="UOO96287.1"/>
    <property type="molecule type" value="Genomic_DNA"/>
</dbReference>
<dbReference type="Proteomes" id="UP001500962">
    <property type="component" value="Unassembled WGS sequence"/>
</dbReference>
<feature type="transmembrane region" description="Helical" evidence="1">
    <location>
        <begin position="86"/>
        <end position="106"/>
    </location>
</feature>
<feature type="transmembrane region" description="Helical" evidence="1">
    <location>
        <begin position="21"/>
        <end position="42"/>
    </location>
</feature>
<organism evidence="2 5">
    <name type="scientific">Halococcus dombrowskii</name>
    <dbReference type="NCBI Taxonomy" id="179637"/>
    <lineage>
        <taxon>Archaea</taxon>
        <taxon>Methanobacteriati</taxon>
        <taxon>Methanobacteriota</taxon>
        <taxon>Stenosarchaea group</taxon>
        <taxon>Halobacteria</taxon>
        <taxon>Halobacteriales</taxon>
        <taxon>Halococcaceae</taxon>
        <taxon>Halococcus</taxon>
    </lineage>
</organism>
<reference evidence="2" key="1">
    <citation type="journal article" date="2014" name="Int. J. Syst. Evol. Microbiol.">
        <title>Complete genome sequence of Corynebacterium casei LMG S-19264T (=DSM 44701T), isolated from a smear-ripened cheese.</title>
        <authorList>
            <consortium name="US DOE Joint Genome Institute (JGI-PGF)"/>
            <person name="Walter F."/>
            <person name="Albersmeier A."/>
            <person name="Kalinowski J."/>
            <person name="Ruckert C."/>
        </authorList>
    </citation>
    <scope>NUCLEOTIDE SEQUENCE</scope>
    <source>
        <strain evidence="2">JCM 12289</strain>
    </source>
</reference>
<reference evidence="3" key="2">
    <citation type="submission" date="2022-04" db="EMBL/GenBank/DDBJ databases">
        <title>Sequencing and genomic assembly of Halococcus dombrowskii.</title>
        <authorList>
            <person name="Lim S.W."/>
            <person name="MacLea K.S."/>
        </authorList>
    </citation>
    <scope>NUCLEOTIDE SEQUENCE</scope>
    <source>
        <strain evidence="3">H4</strain>
    </source>
</reference>
<feature type="transmembrane region" description="Helical" evidence="1">
    <location>
        <begin position="48"/>
        <end position="65"/>
    </location>
</feature>
<name>A0AAV3SJF7_HALDO</name>
<dbReference type="AlphaFoldDB" id="A0AAV3SJF7"/>
<evidence type="ECO:0000313" key="5">
    <source>
        <dbReference type="Proteomes" id="UP001500962"/>
    </source>
</evidence>
<keyword evidence="1" id="KW-0472">Membrane</keyword>
<keyword evidence="1" id="KW-0812">Transmembrane</keyword>
<evidence type="ECO:0000313" key="4">
    <source>
        <dbReference type="Proteomes" id="UP000830542"/>
    </source>
</evidence>